<dbReference type="OrthoDB" id="5189092at2"/>
<proteinExistence type="predicted"/>
<feature type="compositionally biased region" description="Low complexity" evidence="1">
    <location>
        <begin position="90"/>
        <end position="110"/>
    </location>
</feature>
<keyword evidence="2" id="KW-0472">Membrane</keyword>
<sequence length="272" mass="26690">MLEPHGPLPPEIYWRRRVLAAVVALFAVVVVVLLIVFVGGGNDSSQNAATASSTTPVTTSGLPPSQAPSGDPSAANNSGGGAGGAGGSGAPQSGANASGASGAASASASPSGGGVPTPGAVVAGGPCPDANISVVVGADKATYTLGEQPTFEATITNAGPVPCARDVGTGQQQLIVLTLDGSKQLWTNFDCTFQPGIKNEVLQPGQQLRYKLQWAGTTSAPGCQAQRAPVAPGAYQVVAQLGAKRSAPVTFNIVRAAPAPEGGAAPETGTGN</sequence>
<evidence type="ECO:0000256" key="2">
    <source>
        <dbReference type="SAM" id="Phobius"/>
    </source>
</evidence>
<feature type="region of interest" description="Disordered" evidence="1">
    <location>
        <begin position="45"/>
        <end position="114"/>
    </location>
</feature>
<evidence type="ECO:0000313" key="4">
    <source>
        <dbReference type="Proteomes" id="UP000317291"/>
    </source>
</evidence>
<organism evidence="3 4">
    <name type="scientific">Tsukamurella asaccharolytica</name>
    <dbReference type="NCBI Taxonomy" id="2592067"/>
    <lineage>
        <taxon>Bacteria</taxon>
        <taxon>Bacillati</taxon>
        <taxon>Actinomycetota</taxon>
        <taxon>Actinomycetes</taxon>
        <taxon>Mycobacteriales</taxon>
        <taxon>Tsukamurellaceae</taxon>
        <taxon>Tsukamurella</taxon>
    </lineage>
</organism>
<feature type="compositionally biased region" description="Low complexity" evidence="1">
    <location>
        <begin position="45"/>
        <end position="60"/>
    </location>
</feature>
<comment type="caution">
    <text evidence="3">The sequence shown here is derived from an EMBL/GenBank/DDBJ whole genome shotgun (WGS) entry which is preliminary data.</text>
</comment>
<evidence type="ECO:0000313" key="3">
    <source>
        <dbReference type="EMBL" id="TWS20531.1"/>
    </source>
</evidence>
<feature type="transmembrane region" description="Helical" evidence="2">
    <location>
        <begin position="18"/>
        <end position="40"/>
    </location>
</feature>
<gene>
    <name evidence="3" type="ORF">FK529_04075</name>
</gene>
<protein>
    <submittedName>
        <fullName evidence="3">Uncharacterized protein</fullName>
    </submittedName>
</protein>
<feature type="compositionally biased region" description="Gly residues" evidence="1">
    <location>
        <begin position="78"/>
        <end position="89"/>
    </location>
</feature>
<keyword evidence="2" id="KW-0812">Transmembrane</keyword>
<dbReference type="Proteomes" id="UP000317291">
    <property type="component" value="Unassembled WGS sequence"/>
</dbReference>
<keyword evidence="2" id="KW-1133">Transmembrane helix</keyword>
<accession>A0A5C5REL3</accession>
<evidence type="ECO:0000256" key="1">
    <source>
        <dbReference type="SAM" id="MobiDB-lite"/>
    </source>
</evidence>
<dbReference type="Gene3D" id="2.60.40.2360">
    <property type="entry name" value="Intracellular proteinase inhibitor BsuPI"/>
    <property type="match status" value="1"/>
</dbReference>
<reference evidence="3 4" key="1">
    <citation type="submission" date="2019-06" db="EMBL/GenBank/DDBJ databases">
        <title>Tsukamurella conjunctivitidis sp. nov., Tsukamurella assacharolytica sp. nov. and Tsukamurella sputae sp. nov. isolated from patients with conjunctivitis, bacteraemia (lymphoma) and respiratory infection (sputum) in Hong Kong.</title>
        <authorList>
            <person name="Teng J.L.L."/>
            <person name="Lee H.H."/>
            <person name="Fong J.Y.H."/>
            <person name="Fok K.M.N."/>
            <person name="Lau S.K.P."/>
            <person name="Woo P.C.Y."/>
        </authorList>
    </citation>
    <scope>NUCLEOTIDE SEQUENCE [LARGE SCALE GENOMIC DNA]</scope>
    <source>
        <strain evidence="3 4">HKU71</strain>
    </source>
</reference>
<dbReference type="AlphaFoldDB" id="A0A5C5REL3"/>
<name>A0A5C5REL3_9ACTN</name>
<dbReference type="InterPro" id="IPR038144">
    <property type="entry name" value="IPI"/>
</dbReference>
<keyword evidence="4" id="KW-1185">Reference proteome</keyword>
<dbReference type="RefSeq" id="WP_146559751.1">
    <property type="nucleotide sequence ID" value="NZ_VIGW01000002.1"/>
</dbReference>
<dbReference type="EMBL" id="VIGW01000002">
    <property type="protein sequence ID" value="TWS20531.1"/>
    <property type="molecule type" value="Genomic_DNA"/>
</dbReference>